<dbReference type="PANTHER" id="PTHR12537">
    <property type="entry name" value="RNA BINDING PROTEIN PUMILIO-RELATED"/>
    <property type="match status" value="1"/>
</dbReference>
<feature type="repeat" description="Pumilio" evidence="3">
    <location>
        <begin position="502"/>
        <end position="537"/>
    </location>
</feature>
<dbReference type="PANTHER" id="PTHR12537:SF12">
    <property type="entry name" value="MATERNAL PROTEIN PUMILIO"/>
    <property type="match status" value="1"/>
</dbReference>
<dbReference type="SUPFAM" id="SSF48371">
    <property type="entry name" value="ARM repeat"/>
    <property type="match status" value="1"/>
</dbReference>
<gene>
    <name evidence="6" type="ORF">F503_05219</name>
</gene>
<feature type="repeat" description="Pumilio" evidence="3">
    <location>
        <begin position="682"/>
        <end position="717"/>
    </location>
</feature>
<feature type="region of interest" description="Disordered" evidence="4">
    <location>
        <begin position="831"/>
        <end position="900"/>
    </location>
</feature>
<dbReference type="InterPro" id="IPR033712">
    <property type="entry name" value="Pumilio_RNA-bd"/>
</dbReference>
<dbReference type="InterPro" id="IPR001313">
    <property type="entry name" value="Pumilio_RNA-bd_rpt"/>
</dbReference>
<keyword evidence="1" id="KW-0677">Repeat</keyword>
<keyword evidence="7" id="KW-1185">Reference proteome</keyword>
<feature type="repeat" description="Pumilio" evidence="3">
    <location>
        <begin position="646"/>
        <end position="681"/>
    </location>
</feature>
<name>S3C9E7_OPHP1</name>
<feature type="repeat" description="Pumilio" evidence="3">
    <location>
        <begin position="538"/>
        <end position="573"/>
    </location>
</feature>
<dbReference type="InterPro" id="IPR033133">
    <property type="entry name" value="PUM-HD"/>
</dbReference>
<accession>S3C9E7</accession>
<proteinExistence type="predicted"/>
<dbReference type="Gene3D" id="1.25.10.10">
    <property type="entry name" value="Leucine-rich Repeat Variant"/>
    <property type="match status" value="1"/>
</dbReference>
<evidence type="ECO:0000313" key="6">
    <source>
        <dbReference type="EMBL" id="EPE10124.1"/>
    </source>
</evidence>
<dbReference type="Proteomes" id="UP000016923">
    <property type="component" value="Unassembled WGS sequence"/>
</dbReference>
<dbReference type="OrthoDB" id="668540at2759"/>
<dbReference type="VEuPathDB" id="FungiDB:F503_05219"/>
<dbReference type="Pfam" id="PF00806">
    <property type="entry name" value="PUF"/>
    <property type="match status" value="8"/>
</dbReference>
<feature type="region of interest" description="Disordered" evidence="4">
    <location>
        <begin position="181"/>
        <end position="204"/>
    </location>
</feature>
<evidence type="ECO:0000256" key="1">
    <source>
        <dbReference type="ARBA" id="ARBA00022737"/>
    </source>
</evidence>
<feature type="compositionally biased region" description="Low complexity" evidence="4">
    <location>
        <begin position="181"/>
        <end position="203"/>
    </location>
</feature>
<dbReference type="InterPro" id="IPR016024">
    <property type="entry name" value="ARM-type_fold"/>
</dbReference>
<dbReference type="SMART" id="SM00025">
    <property type="entry name" value="Pumilio"/>
    <property type="match status" value="8"/>
</dbReference>
<evidence type="ECO:0000256" key="3">
    <source>
        <dbReference type="PROSITE-ProRule" id="PRU00317"/>
    </source>
</evidence>
<feature type="region of interest" description="Disordered" evidence="4">
    <location>
        <begin position="1"/>
        <end position="160"/>
    </location>
</feature>
<dbReference type="GO" id="GO:0005737">
    <property type="term" value="C:cytoplasm"/>
    <property type="evidence" value="ECO:0007669"/>
    <property type="project" value="TreeGrafter"/>
</dbReference>
<dbReference type="GO" id="GO:0003730">
    <property type="term" value="F:mRNA 3'-UTR binding"/>
    <property type="evidence" value="ECO:0007669"/>
    <property type="project" value="TreeGrafter"/>
</dbReference>
<dbReference type="eggNOG" id="KOG1488">
    <property type="taxonomic scope" value="Eukaryota"/>
</dbReference>
<feature type="compositionally biased region" description="Low complexity" evidence="4">
    <location>
        <begin position="861"/>
        <end position="871"/>
    </location>
</feature>
<evidence type="ECO:0000259" key="5">
    <source>
        <dbReference type="PROSITE" id="PS50303"/>
    </source>
</evidence>
<comment type="function">
    <text evidence="2">RNA-binding nucleolar protein required for pre-rRNA processing. Involved in production of 18S rRNA and assembly of small ribosomal subunit.</text>
</comment>
<organism evidence="6 7">
    <name type="scientific">Ophiostoma piceae (strain UAMH 11346)</name>
    <name type="common">Sap stain fungus</name>
    <dbReference type="NCBI Taxonomy" id="1262450"/>
    <lineage>
        <taxon>Eukaryota</taxon>
        <taxon>Fungi</taxon>
        <taxon>Dikarya</taxon>
        <taxon>Ascomycota</taxon>
        <taxon>Pezizomycotina</taxon>
        <taxon>Sordariomycetes</taxon>
        <taxon>Sordariomycetidae</taxon>
        <taxon>Ophiostomatales</taxon>
        <taxon>Ophiostomataceae</taxon>
        <taxon>Ophiostoma</taxon>
    </lineage>
</organism>
<dbReference type="STRING" id="1262450.S3C9E7"/>
<dbReference type="HOGENOM" id="CLU_004017_4_0_1"/>
<dbReference type="InterPro" id="IPR011989">
    <property type="entry name" value="ARM-like"/>
</dbReference>
<evidence type="ECO:0000256" key="4">
    <source>
        <dbReference type="SAM" id="MobiDB-lite"/>
    </source>
</evidence>
<feature type="repeat" description="Pumilio" evidence="3">
    <location>
        <begin position="757"/>
        <end position="796"/>
    </location>
</feature>
<dbReference type="PROSITE" id="PS50303">
    <property type="entry name" value="PUM_HD"/>
    <property type="match status" value="1"/>
</dbReference>
<feature type="repeat" description="Pumilio" evidence="3">
    <location>
        <begin position="718"/>
        <end position="753"/>
    </location>
</feature>
<evidence type="ECO:0000313" key="7">
    <source>
        <dbReference type="Proteomes" id="UP000016923"/>
    </source>
</evidence>
<feature type="compositionally biased region" description="Polar residues" evidence="4">
    <location>
        <begin position="106"/>
        <end position="131"/>
    </location>
</feature>
<evidence type="ECO:0000256" key="2">
    <source>
        <dbReference type="ARBA" id="ARBA00024893"/>
    </source>
</evidence>
<dbReference type="PROSITE" id="PS50302">
    <property type="entry name" value="PUM"/>
    <property type="match status" value="8"/>
</dbReference>
<dbReference type="CDD" id="cd07920">
    <property type="entry name" value="Pumilio"/>
    <property type="match status" value="1"/>
</dbReference>
<feature type="compositionally biased region" description="Polar residues" evidence="4">
    <location>
        <begin position="56"/>
        <end position="91"/>
    </location>
</feature>
<dbReference type="GO" id="GO:0000288">
    <property type="term" value="P:nuclear-transcribed mRNA catabolic process, deadenylation-dependent decay"/>
    <property type="evidence" value="ECO:0007669"/>
    <property type="project" value="TreeGrafter"/>
</dbReference>
<feature type="repeat" description="Pumilio" evidence="3">
    <location>
        <begin position="574"/>
        <end position="609"/>
    </location>
</feature>
<feature type="repeat" description="Pumilio" evidence="3">
    <location>
        <begin position="610"/>
        <end position="645"/>
    </location>
</feature>
<feature type="region of interest" description="Disordered" evidence="4">
    <location>
        <begin position="239"/>
        <end position="266"/>
    </location>
</feature>
<protein>
    <submittedName>
        <fullName evidence="6">Pumilio domain-containing protein</fullName>
    </submittedName>
</protein>
<feature type="domain" description="PUM-HD" evidence="5">
    <location>
        <begin position="481"/>
        <end position="824"/>
    </location>
</feature>
<reference evidence="6 7" key="1">
    <citation type="journal article" date="2013" name="BMC Genomics">
        <title>The genome and transcriptome of the pine saprophyte Ophiostoma piceae, and a comparison with the bark beetle-associated pine pathogen Grosmannia clavigera.</title>
        <authorList>
            <person name="Haridas S."/>
            <person name="Wang Y."/>
            <person name="Lim L."/>
            <person name="Massoumi Alamouti S."/>
            <person name="Jackman S."/>
            <person name="Docking R."/>
            <person name="Robertson G."/>
            <person name="Birol I."/>
            <person name="Bohlmann J."/>
            <person name="Breuil C."/>
        </authorList>
    </citation>
    <scope>NUCLEOTIDE SEQUENCE [LARGE SCALE GENOMIC DNA]</scope>
    <source>
        <strain evidence="6 7">UAMH 11346</strain>
    </source>
</reference>
<dbReference type="EMBL" id="KE148146">
    <property type="protein sequence ID" value="EPE10124.1"/>
    <property type="molecule type" value="Genomic_DNA"/>
</dbReference>
<dbReference type="AlphaFoldDB" id="S3C9E7"/>
<sequence length="900" mass="97128">MDNQDSHYSFLRVSSRGNAQSDFWPSELTPDRNQGASTLGRYDSARLIGQSDPEPQASSSFQTNSNTFQSNSDTSTIWAQPTTRWNTTETGHSLRRAGTSPAPSRMNGTTDHSSNPVNGSQSQFAPTQQGTPYMGGRARNSITSLGLPPPSRPEFSSNESSDTVLMRHFDALSFNQNPFDAPSGSASAAGSVASATVPSGSAGLPNGTTASSFSQAYSYATAAPTYPGHSQRANLQSATAFSSPGSGANAVPHHRNSLTDNSAPPSVIMPTQSIDSSYDPMASYGLNLSTYPQATGSAAFQLNPGSAAWDSVNPQTNGAAGYLQSRGFATNAQHQAQPSVDQFNYAQNSLSFQQQVQRGYNASNTAALLNRGQPAQVGLGNQLPNFLGRDNDSQSIALRAAFPQSRQVPANSFDTLTAASFLAAGRPAVTPQYFQEQLLQGQNLLIPAALPLQHAGLQFSNPMMHTNAANSLRDRDPSRSLRSPLLKDFLESKGNRNFELLDIVGHVVEFSGDQHGSRFIQTKLETANKDVKDIIFGEMADNIVPLTKDVFGNYVIQKFLEHGSQKQKEYIAEKMKGRMVDLSTQCYSCRVVQRVMQNSLLEQKIALAKELDGHILRVVKDNSGNHVVQKVMEEINRSELDFLVDALRTKVIDLSTHNYGCRIIQKLHEVGSNEDRAMIVSEVKGHVQELSMGQFGNYVIQKIIQGNSPEHRSTIINAVINKLIPMCKQKFASNVVEACIKNGSQDERHRILEELNKVDSNDGSVLHQLANDMFGNYVLQKLLHSLEGDDQRQFAESLAAQVDLHRKSGSSRPNAAIDRLAETIEGIEKANKKAESTKAADSPNLGSAHGGESTPPLTEAPNSPESSNPPSVRSGPTETVVAKSGESLAAGPAIALPSDE</sequence>